<accession>E4UVQ4</accession>
<gene>
    <name evidence="2" type="ORF">MGYG_05377</name>
</gene>
<evidence type="ECO:0000313" key="3">
    <source>
        <dbReference type="Proteomes" id="UP000002669"/>
    </source>
</evidence>
<keyword evidence="3" id="KW-1185">Reference proteome</keyword>
<dbReference type="InParanoid" id="E4UVQ4"/>
<dbReference type="GeneID" id="10028068"/>
<dbReference type="HOGENOM" id="CLU_3068207_0_0_1"/>
<evidence type="ECO:0000256" key="1">
    <source>
        <dbReference type="SAM" id="SignalP"/>
    </source>
</evidence>
<dbReference type="EMBL" id="DS989825">
    <property type="protein sequence ID" value="EFR02381.1"/>
    <property type="molecule type" value="Genomic_DNA"/>
</dbReference>
<dbReference type="RefSeq" id="XP_003172792.1">
    <property type="nucleotide sequence ID" value="XM_003172744.1"/>
</dbReference>
<dbReference type="Proteomes" id="UP000002669">
    <property type="component" value="Unassembled WGS sequence"/>
</dbReference>
<feature type="chain" id="PRO_5003190771" evidence="1">
    <location>
        <begin position="21"/>
        <end position="53"/>
    </location>
</feature>
<feature type="signal peptide" evidence="1">
    <location>
        <begin position="1"/>
        <end position="20"/>
    </location>
</feature>
<name>E4UVQ4_ARTGP</name>
<sequence length="53" mass="5829">MKINWVLCATLAGLTMPSAAKTSPADPAVPANLRRWTVFTNMLVIEQDLRCVI</sequence>
<protein>
    <submittedName>
        <fullName evidence="2">Uncharacterized protein</fullName>
    </submittedName>
</protein>
<organism evidence="3">
    <name type="scientific">Arthroderma gypseum (strain ATCC MYA-4604 / CBS 118893)</name>
    <name type="common">Microsporum gypseum</name>
    <dbReference type="NCBI Taxonomy" id="535722"/>
    <lineage>
        <taxon>Eukaryota</taxon>
        <taxon>Fungi</taxon>
        <taxon>Dikarya</taxon>
        <taxon>Ascomycota</taxon>
        <taxon>Pezizomycotina</taxon>
        <taxon>Eurotiomycetes</taxon>
        <taxon>Eurotiomycetidae</taxon>
        <taxon>Onygenales</taxon>
        <taxon>Arthrodermataceae</taxon>
        <taxon>Nannizzia</taxon>
    </lineage>
</organism>
<dbReference type="AlphaFoldDB" id="E4UVQ4"/>
<proteinExistence type="predicted"/>
<reference evidence="3" key="1">
    <citation type="journal article" date="2012" name="MBio">
        <title>Comparative genome analysis of Trichophyton rubrum and related dermatophytes reveals candidate genes involved in infection.</title>
        <authorList>
            <person name="Martinez D.A."/>
            <person name="Oliver B.G."/>
            <person name="Graeser Y."/>
            <person name="Goldberg J.M."/>
            <person name="Li W."/>
            <person name="Martinez-Rossi N.M."/>
            <person name="Monod M."/>
            <person name="Shelest E."/>
            <person name="Barton R.C."/>
            <person name="Birch E."/>
            <person name="Brakhage A.A."/>
            <person name="Chen Z."/>
            <person name="Gurr S.J."/>
            <person name="Heiman D."/>
            <person name="Heitman J."/>
            <person name="Kosti I."/>
            <person name="Rossi A."/>
            <person name="Saif S."/>
            <person name="Samalova M."/>
            <person name="Saunders C.W."/>
            <person name="Shea T."/>
            <person name="Summerbell R.C."/>
            <person name="Xu J."/>
            <person name="Young S."/>
            <person name="Zeng Q."/>
            <person name="Birren B.W."/>
            <person name="Cuomo C.A."/>
            <person name="White T.C."/>
        </authorList>
    </citation>
    <scope>NUCLEOTIDE SEQUENCE [LARGE SCALE GENOMIC DNA]</scope>
    <source>
        <strain evidence="3">ATCC MYA-4604 / CBS 118893</strain>
    </source>
</reference>
<keyword evidence="1" id="KW-0732">Signal</keyword>
<dbReference type="VEuPathDB" id="FungiDB:MGYG_05377"/>
<evidence type="ECO:0000313" key="2">
    <source>
        <dbReference type="EMBL" id="EFR02381.1"/>
    </source>
</evidence>